<dbReference type="OrthoDB" id="5293857at2"/>
<evidence type="ECO:0000313" key="6">
    <source>
        <dbReference type="EMBL" id="RNF71679.1"/>
    </source>
</evidence>
<dbReference type="PROSITE" id="PS51118">
    <property type="entry name" value="HTH_HXLR"/>
    <property type="match status" value="1"/>
</dbReference>
<evidence type="ECO:0000256" key="3">
    <source>
        <dbReference type="ARBA" id="ARBA00023163"/>
    </source>
</evidence>
<evidence type="ECO:0000256" key="1">
    <source>
        <dbReference type="ARBA" id="ARBA00023015"/>
    </source>
</evidence>
<dbReference type="RefSeq" id="WP_123101554.1">
    <property type="nucleotide sequence ID" value="NZ_CP127527.1"/>
</dbReference>
<accession>A0A3M8RSX4</accession>
<feature type="region of interest" description="Disordered" evidence="4">
    <location>
        <begin position="1"/>
        <end position="21"/>
    </location>
</feature>
<evidence type="ECO:0000256" key="2">
    <source>
        <dbReference type="ARBA" id="ARBA00023125"/>
    </source>
</evidence>
<dbReference type="Gene3D" id="1.10.10.10">
    <property type="entry name" value="Winged helix-like DNA-binding domain superfamily/Winged helix DNA-binding domain"/>
    <property type="match status" value="1"/>
</dbReference>
<dbReference type="PANTHER" id="PTHR33204">
    <property type="entry name" value="TRANSCRIPTIONAL REGULATOR, MARR FAMILY"/>
    <property type="match status" value="1"/>
</dbReference>
<protein>
    <submittedName>
        <fullName evidence="6">Transcriptional regulator</fullName>
    </submittedName>
</protein>
<dbReference type="GO" id="GO:0003677">
    <property type="term" value="F:DNA binding"/>
    <property type="evidence" value="ECO:0007669"/>
    <property type="project" value="UniProtKB-KW"/>
</dbReference>
<evidence type="ECO:0000259" key="5">
    <source>
        <dbReference type="PROSITE" id="PS51118"/>
    </source>
</evidence>
<sequence>MIGATMDKRRSRRPPPPENCPLDTCLRLLSGAWTPKVLWYLCDEPRRFGDLRRDIGTITPKVLTTRLREMEELGVVAREVIPTSPPQVSYSLTPLGRELKPVLEAMARVGEKLGRKIE</sequence>
<dbReference type="EMBL" id="RIZI01000093">
    <property type="protein sequence ID" value="RNF71679.1"/>
    <property type="molecule type" value="Genomic_DNA"/>
</dbReference>
<proteinExistence type="predicted"/>
<dbReference type="SUPFAM" id="SSF46785">
    <property type="entry name" value="Winged helix' DNA-binding domain"/>
    <property type="match status" value="1"/>
</dbReference>
<organism evidence="6">
    <name type="scientific">Acidithiobacillus sulfuriphilus</name>
    <dbReference type="NCBI Taxonomy" id="1867749"/>
    <lineage>
        <taxon>Bacteria</taxon>
        <taxon>Pseudomonadati</taxon>
        <taxon>Pseudomonadota</taxon>
        <taxon>Acidithiobacillia</taxon>
        <taxon>Acidithiobacillales</taxon>
        <taxon>Acidithiobacillaceae</taxon>
        <taxon>Acidithiobacillus</taxon>
    </lineage>
</organism>
<dbReference type="Pfam" id="PF01638">
    <property type="entry name" value="HxlR"/>
    <property type="match status" value="1"/>
</dbReference>
<keyword evidence="1" id="KW-0805">Transcription regulation</keyword>
<dbReference type="InterPro" id="IPR036390">
    <property type="entry name" value="WH_DNA-bd_sf"/>
</dbReference>
<gene>
    <name evidence="6" type="ORF">EC580_01510</name>
</gene>
<name>A0A3M8RSX4_9PROT</name>
<comment type="caution">
    <text evidence="6">The sequence shown here is derived from an EMBL/GenBank/DDBJ whole genome shotgun (WGS) entry which is preliminary data.</text>
</comment>
<feature type="domain" description="HTH hxlR-type" evidence="5">
    <location>
        <begin position="20"/>
        <end position="118"/>
    </location>
</feature>
<dbReference type="AlphaFoldDB" id="A0A3M8RSX4"/>
<keyword evidence="2" id="KW-0238">DNA-binding</keyword>
<evidence type="ECO:0000256" key="4">
    <source>
        <dbReference type="SAM" id="MobiDB-lite"/>
    </source>
</evidence>
<keyword evidence="3" id="KW-0804">Transcription</keyword>
<dbReference type="InterPro" id="IPR036388">
    <property type="entry name" value="WH-like_DNA-bd_sf"/>
</dbReference>
<reference evidence="6" key="1">
    <citation type="submission" date="2018-10" db="EMBL/GenBank/DDBJ databases">
        <title>Acidithiobacillus sulfuriphilus sp. nov.: an extremely acidophilic sulfur-oxidizing chemolithotroph isolated from a neutral pH environment.</title>
        <authorList>
            <person name="Falagan C."/>
            <person name="Moya-Beltran A."/>
            <person name="Quatrini R."/>
            <person name="Johnson D.B."/>
        </authorList>
    </citation>
    <scope>NUCLEOTIDE SEQUENCE [LARGE SCALE GENOMIC DNA]</scope>
    <source>
        <strain evidence="6">CJ-2</strain>
    </source>
</reference>
<dbReference type="InterPro" id="IPR002577">
    <property type="entry name" value="HTH_HxlR"/>
</dbReference>